<dbReference type="GeneID" id="36395740"/>
<proteinExistence type="predicted"/>
<feature type="region of interest" description="Disordered" evidence="1">
    <location>
        <begin position="463"/>
        <end position="485"/>
    </location>
</feature>
<dbReference type="OrthoDB" id="65062at2759"/>
<dbReference type="InterPro" id="IPR023393">
    <property type="entry name" value="START-like_dom_sf"/>
</dbReference>
<reference evidence="3" key="1">
    <citation type="submission" date="2014-09" db="EMBL/GenBank/DDBJ databases">
        <authorList>
            <person name="Sharma Rahul"/>
            <person name="Thines Marco"/>
        </authorList>
    </citation>
    <scope>NUCLEOTIDE SEQUENCE [LARGE SCALE GENOMIC DNA]</scope>
</reference>
<dbReference type="Gene3D" id="3.30.530.20">
    <property type="match status" value="1"/>
</dbReference>
<dbReference type="Proteomes" id="UP000054928">
    <property type="component" value="Unassembled WGS sequence"/>
</dbReference>
<feature type="compositionally biased region" description="Basic and acidic residues" evidence="1">
    <location>
        <begin position="79"/>
        <end position="94"/>
    </location>
</feature>
<dbReference type="PANTHER" id="PTHR13510:SF44">
    <property type="entry name" value="RABENOSYN-5"/>
    <property type="match status" value="1"/>
</dbReference>
<feature type="region of interest" description="Disordered" evidence="1">
    <location>
        <begin position="69"/>
        <end position="94"/>
    </location>
</feature>
<accession>A0A0P1ATB7</accession>
<dbReference type="RefSeq" id="XP_024580685.1">
    <property type="nucleotide sequence ID" value="XM_024730405.1"/>
</dbReference>
<keyword evidence="3" id="KW-1185">Reference proteome</keyword>
<dbReference type="AlphaFoldDB" id="A0A0P1ATB7"/>
<dbReference type="OMA" id="CFCKACV"/>
<name>A0A0P1ATB7_PLAHL</name>
<sequence length="544" mass="60877">MRLPLPNDFFAPVRLSESEVHDLKAVEAQLLSAYVASYEAHVNDSNWKLVGQRTGFQILRQRQKKVKWSGSMQLEPEPEPERCADSSSRRRTDESELPALRLVGSVDGTLEEVLYGSTWKSGRERAARAYLTGDGVLDGAILCSIETPSSVDPYRSLSVKWALRRGSHGGLVVKHRDFCYLAATGIVHSPLSGVKLGYRLRHSITFPSCPPFQNHSVVRGQIFFCSLFRQQRNGTVGVFHEGKYDVGGGNGSIGLSVPTSMAEESLVETLSSLADIRACALVKKLTRVVEYMEGERGTASLSTYSVQESLDGERRCGMCLRCLGDVLKRRCAACRHWTCTECSERQSIISVKRREEKHGSVVTRCFCKACVAKVLSDDVTKYSLCNADDKEYEIPCRRWGHDDISDGEDNKHHAPHRQFSVEHFSNYSSHSDEFIYLRERQILSSGLNSINLGSFSSNLRNSTKQFSNNSDENNTVSTSPVECRRRRSASSIPALAYASDTLYQRQPRRRLSLNAPDIMLRSDVGQRNWESSTSALSLQSPQRI</sequence>
<dbReference type="EMBL" id="CCYD01001204">
    <property type="protein sequence ID" value="CEG44316.1"/>
    <property type="molecule type" value="Genomic_DNA"/>
</dbReference>
<organism evidence="2 3">
    <name type="scientific">Plasmopara halstedii</name>
    <name type="common">Downy mildew of sunflower</name>
    <dbReference type="NCBI Taxonomy" id="4781"/>
    <lineage>
        <taxon>Eukaryota</taxon>
        <taxon>Sar</taxon>
        <taxon>Stramenopiles</taxon>
        <taxon>Oomycota</taxon>
        <taxon>Peronosporomycetes</taxon>
        <taxon>Peronosporales</taxon>
        <taxon>Peronosporaceae</taxon>
        <taxon>Plasmopara</taxon>
    </lineage>
</organism>
<dbReference type="PANTHER" id="PTHR13510">
    <property type="entry name" value="FYVE-FINGER-CONTAINING RAB5 EFFECTOR PROTEIN RABENOSYN-5-RELATED"/>
    <property type="match status" value="1"/>
</dbReference>
<dbReference type="InterPro" id="IPR052727">
    <property type="entry name" value="Rab4/Rab5_effector"/>
</dbReference>
<evidence type="ECO:0000313" key="3">
    <source>
        <dbReference type="Proteomes" id="UP000054928"/>
    </source>
</evidence>
<evidence type="ECO:0000256" key="1">
    <source>
        <dbReference type="SAM" id="MobiDB-lite"/>
    </source>
</evidence>
<feature type="compositionally biased region" description="Polar residues" evidence="1">
    <location>
        <begin position="463"/>
        <end position="480"/>
    </location>
</feature>
<evidence type="ECO:0000313" key="2">
    <source>
        <dbReference type="EMBL" id="CEG44316.1"/>
    </source>
</evidence>
<protein>
    <submittedName>
        <fullName evidence="2">START-like domain</fullName>
    </submittedName>
</protein>